<dbReference type="InterPro" id="IPR023093">
    <property type="entry name" value="ScpA-like_C"/>
</dbReference>
<proteinExistence type="inferred from homology"/>
<dbReference type="CDD" id="cd21792">
    <property type="entry name" value="Rad21_Rec8_M_NXP1-like"/>
    <property type="match status" value="1"/>
</dbReference>
<dbReference type="SUPFAM" id="SSF46785">
    <property type="entry name" value="Winged helix' DNA-binding domain"/>
    <property type="match status" value="1"/>
</dbReference>
<dbReference type="EMBL" id="VUJU01000190">
    <property type="protein sequence ID" value="KAF0772335.1"/>
    <property type="molecule type" value="Genomic_DNA"/>
</dbReference>
<evidence type="ECO:0000256" key="3">
    <source>
        <dbReference type="ARBA" id="ARBA00009870"/>
    </source>
</evidence>
<evidence type="ECO:0000259" key="8">
    <source>
        <dbReference type="Pfam" id="PF04825"/>
    </source>
</evidence>
<name>A0A6G0ZMD1_APHCR</name>
<feature type="region of interest" description="Disordered" evidence="6">
    <location>
        <begin position="591"/>
        <end position="633"/>
    </location>
</feature>
<keyword evidence="10" id="KW-1185">Reference proteome</keyword>
<protein>
    <submittedName>
        <fullName evidence="9">Double-strand-break repair protein rad21</fullName>
    </submittedName>
</protein>
<dbReference type="PANTHER" id="PTHR12585">
    <property type="entry name" value="SCC1 / RAD21 FAMILY MEMBER"/>
    <property type="match status" value="1"/>
</dbReference>
<dbReference type="Proteomes" id="UP000478052">
    <property type="component" value="Unassembled WGS sequence"/>
</dbReference>
<accession>A0A6G0ZMD1</accession>
<evidence type="ECO:0000256" key="2">
    <source>
        <dbReference type="ARBA" id="ARBA00004286"/>
    </source>
</evidence>
<dbReference type="InterPro" id="IPR039781">
    <property type="entry name" value="Rad21/Rec8-like"/>
</dbReference>
<dbReference type="InterPro" id="IPR006910">
    <property type="entry name" value="Rad21_Rec8_N"/>
</dbReference>
<dbReference type="Gene3D" id="1.10.10.580">
    <property type="entry name" value="Structural maintenance of chromosome 1. Chain E"/>
    <property type="match status" value="1"/>
</dbReference>
<comment type="subcellular location">
    <subcellularLocation>
        <location evidence="2">Chromosome</location>
    </subcellularLocation>
    <subcellularLocation>
        <location evidence="1">Nucleus</location>
    </subcellularLocation>
</comment>
<comment type="similarity">
    <text evidence="3">Belongs to the rad21 family.</text>
</comment>
<evidence type="ECO:0000256" key="6">
    <source>
        <dbReference type="SAM" id="MobiDB-lite"/>
    </source>
</evidence>
<dbReference type="PANTHER" id="PTHR12585:SF69">
    <property type="entry name" value="FI11703P"/>
    <property type="match status" value="1"/>
</dbReference>
<keyword evidence="5" id="KW-0539">Nucleus</keyword>
<feature type="compositionally biased region" description="Basic and acidic residues" evidence="6">
    <location>
        <begin position="516"/>
        <end position="530"/>
    </location>
</feature>
<comment type="caution">
    <text evidence="9">The sequence shown here is derived from an EMBL/GenBank/DDBJ whole genome shotgun (WGS) entry which is preliminary data.</text>
</comment>
<keyword evidence="4" id="KW-0158">Chromosome</keyword>
<feature type="region of interest" description="Disordered" evidence="6">
    <location>
        <begin position="261"/>
        <end position="347"/>
    </location>
</feature>
<dbReference type="Pfam" id="PF04824">
    <property type="entry name" value="Rad21_Rec8"/>
    <property type="match status" value="1"/>
</dbReference>
<feature type="domain" description="Rad21/Rec8-like protein N-terminal" evidence="8">
    <location>
        <begin position="16"/>
        <end position="119"/>
    </location>
</feature>
<evidence type="ECO:0000313" key="9">
    <source>
        <dbReference type="EMBL" id="KAF0772335.1"/>
    </source>
</evidence>
<dbReference type="GO" id="GO:0007062">
    <property type="term" value="P:sister chromatid cohesion"/>
    <property type="evidence" value="ECO:0007669"/>
    <property type="project" value="InterPro"/>
</dbReference>
<evidence type="ECO:0000256" key="5">
    <source>
        <dbReference type="ARBA" id="ARBA00023242"/>
    </source>
</evidence>
<dbReference type="InterPro" id="IPR006909">
    <property type="entry name" value="Rad21/Rec8_C_eu"/>
</dbReference>
<dbReference type="Pfam" id="PF04825">
    <property type="entry name" value="Rad21_Rec8_N"/>
    <property type="match status" value="1"/>
</dbReference>
<feature type="region of interest" description="Disordered" evidence="6">
    <location>
        <begin position="500"/>
        <end position="531"/>
    </location>
</feature>
<evidence type="ECO:0000256" key="4">
    <source>
        <dbReference type="ARBA" id="ARBA00022454"/>
    </source>
</evidence>
<evidence type="ECO:0000259" key="7">
    <source>
        <dbReference type="Pfam" id="PF04824"/>
    </source>
</evidence>
<evidence type="ECO:0000256" key="1">
    <source>
        <dbReference type="ARBA" id="ARBA00004123"/>
    </source>
</evidence>
<gene>
    <name evidence="9" type="ORF">FWK35_00000493</name>
</gene>
<dbReference type="GO" id="GO:0005634">
    <property type="term" value="C:nucleus"/>
    <property type="evidence" value="ECO:0007669"/>
    <property type="project" value="UniProtKB-SubCell"/>
</dbReference>
<dbReference type="GO" id="GO:0003682">
    <property type="term" value="F:chromatin binding"/>
    <property type="evidence" value="ECO:0007669"/>
    <property type="project" value="TreeGrafter"/>
</dbReference>
<dbReference type="AlphaFoldDB" id="A0A6G0ZMD1"/>
<dbReference type="GO" id="GO:1990414">
    <property type="term" value="P:replication-born double-strand break repair via sister chromatid exchange"/>
    <property type="evidence" value="ECO:0007669"/>
    <property type="project" value="TreeGrafter"/>
</dbReference>
<feature type="domain" description="Rad21/Rec8-like protein C-terminal eukaryotic" evidence="7">
    <location>
        <begin position="739"/>
        <end position="784"/>
    </location>
</feature>
<dbReference type="GO" id="GO:0008278">
    <property type="term" value="C:cohesin complex"/>
    <property type="evidence" value="ECO:0007669"/>
    <property type="project" value="InterPro"/>
</dbReference>
<evidence type="ECO:0000313" key="10">
    <source>
        <dbReference type="Proteomes" id="UP000478052"/>
    </source>
</evidence>
<organism evidence="9 10">
    <name type="scientific">Aphis craccivora</name>
    <name type="common">Cowpea aphid</name>
    <dbReference type="NCBI Taxonomy" id="307492"/>
    <lineage>
        <taxon>Eukaryota</taxon>
        <taxon>Metazoa</taxon>
        <taxon>Ecdysozoa</taxon>
        <taxon>Arthropoda</taxon>
        <taxon>Hexapoda</taxon>
        <taxon>Insecta</taxon>
        <taxon>Pterygota</taxon>
        <taxon>Neoptera</taxon>
        <taxon>Paraneoptera</taxon>
        <taxon>Hemiptera</taxon>
        <taxon>Sternorrhyncha</taxon>
        <taxon>Aphidomorpha</taxon>
        <taxon>Aphidoidea</taxon>
        <taxon>Aphididae</taxon>
        <taxon>Aphidini</taxon>
        <taxon>Aphis</taxon>
        <taxon>Aphis</taxon>
    </lineage>
</organism>
<dbReference type="InterPro" id="IPR049589">
    <property type="entry name" value="NXP1_M-like"/>
</dbReference>
<sequence>MIPFCCRFNLYDIVVMFYSHFSLSKKGPLARIWLAAHWDKKLTKAQVFETNIETSVDGILQPKVKMALRTSGHLLLGVVRIYSRKAKYLLADCNEAFVKIKMAFRPGMVDLPEDNHIAATNAITLPEVFHDFDTAMPDLNDVDIEAQFSLNQSRAEEITLHEDYNISSMVSKNSGFDQGFGFSEVENSDILRHGIEHSLLFSEGVDHLMNRDKEPIPSTSAGSGILSQNSLGMDAPIRDDGFGGNIGQVITDNFFQAGGLFDDVPSAPMEVPDGPPSPPPFNTPNRNDDDDDDHFMPPSPGRQSSDGSRPASPVNLPFPNAGALGLIPSPTRDQTLMPPPDIDMHDMHDMHDIHDQASEEPEPLNEQNISVDQTTLVQNEEESFALAPVDASALRGLPKTKRKRKLIVDEVKNISGEEMKAQLSDTTDIVITLDLAPPTKRLMHWKETGGVEKLFALPGKNIPAIPLAKNYQRHLTAKTLNNDELDGEGGIEGDEENVLPAIAGPVPGRRGRKRKIPIDEENQKPAKKDVLPPIPEVTSQVESMEVEIPAPLSVAPPTPAIPEETEHIVEINQQQPVEPQPFITSPLNDNGQMLPPGTPAHKSVDPVNNEDQHINPFDDLQAPPSVHDTSEANNQSLQPELQNMGYDNHINQSNDFNQVIMDNMGYDGHHNAPVTPGLPSPRGGVTPWRDQDYDYPASVGPVEEQQAPHETNEQYEERVMNKRANQLYHTIKMRFSQKDTLVFDDLTYRNRRKEAAQKFYSVLVLKKYKVLELIQSAPYEPIQLVKGACFTDPKLITILYLCQIEKIDIGIQEINLYLSNLFKLIIN</sequence>
<dbReference type="InterPro" id="IPR036390">
    <property type="entry name" value="WH_DNA-bd_sf"/>
</dbReference>
<dbReference type="OrthoDB" id="10071381at2759"/>
<feature type="compositionally biased region" description="Pro residues" evidence="6">
    <location>
        <begin position="273"/>
        <end position="282"/>
    </location>
</feature>
<reference evidence="9 10" key="1">
    <citation type="submission" date="2019-08" db="EMBL/GenBank/DDBJ databases">
        <title>Whole genome of Aphis craccivora.</title>
        <authorList>
            <person name="Voronova N.V."/>
            <person name="Shulinski R.S."/>
            <person name="Bandarenka Y.V."/>
            <person name="Zhorov D.G."/>
            <person name="Warner D."/>
        </authorList>
    </citation>
    <scope>NUCLEOTIDE SEQUENCE [LARGE SCALE GENOMIC DNA]</scope>
    <source>
        <strain evidence="9">180601</strain>
        <tissue evidence="9">Whole Body</tissue>
    </source>
</reference>